<sequence length="34" mass="3722">MVTPEDSLLVKLCSVPSSNKLDLLLYLDGWVLGC</sequence>
<dbReference type="Proteomes" id="UP000004995">
    <property type="component" value="Unassembled WGS sequence"/>
</dbReference>
<proteinExistence type="predicted"/>
<protein>
    <submittedName>
        <fullName evidence="1">Uncharacterized protein</fullName>
    </submittedName>
</protein>
<reference evidence="1" key="2">
    <citation type="submission" date="2018-08" db="UniProtKB">
        <authorList>
            <consortium name="EnsemblPlants"/>
        </authorList>
    </citation>
    <scope>IDENTIFICATION</scope>
    <source>
        <strain evidence="1">Yugu1</strain>
    </source>
</reference>
<dbReference type="EnsemblPlants" id="KQL27094">
    <property type="protein sequence ID" value="KQL27094"/>
    <property type="gene ID" value="SETIT_033791mg"/>
</dbReference>
<evidence type="ECO:0000313" key="2">
    <source>
        <dbReference type="Proteomes" id="UP000004995"/>
    </source>
</evidence>
<evidence type="ECO:0000313" key="1">
    <source>
        <dbReference type="EnsemblPlants" id="KQL27094"/>
    </source>
</evidence>
<organism evidence="1 2">
    <name type="scientific">Setaria italica</name>
    <name type="common">Foxtail millet</name>
    <name type="synonym">Panicum italicum</name>
    <dbReference type="NCBI Taxonomy" id="4555"/>
    <lineage>
        <taxon>Eukaryota</taxon>
        <taxon>Viridiplantae</taxon>
        <taxon>Streptophyta</taxon>
        <taxon>Embryophyta</taxon>
        <taxon>Tracheophyta</taxon>
        <taxon>Spermatophyta</taxon>
        <taxon>Magnoliopsida</taxon>
        <taxon>Liliopsida</taxon>
        <taxon>Poales</taxon>
        <taxon>Poaceae</taxon>
        <taxon>PACMAD clade</taxon>
        <taxon>Panicoideae</taxon>
        <taxon>Panicodae</taxon>
        <taxon>Paniceae</taxon>
        <taxon>Cenchrinae</taxon>
        <taxon>Setaria</taxon>
    </lineage>
</organism>
<accession>K4A4I7</accession>
<keyword evidence="2" id="KW-1185">Reference proteome</keyword>
<dbReference type="AlphaFoldDB" id="K4A4I7"/>
<dbReference type="HOGENOM" id="CLU_3377916_0_0_1"/>
<dbReference type="EMBL" id="AGNK02001363">
    <property type="status" value="NOT_ANNOTATED_CDS"/>
    <property type="molecule type" value="Genomic_DNA"/>
</dbReference>
<dbReference type="InParanoid" id="K4A4I7"/>
<reference evidence="2" key="1">
    <citation type="journal article" date="2012" name="Nat. Biotechnol.">
        <title>Reference genome sequence of the model plant Setaria.</title>
        <authorList>
            <person name="Bennetzen J.L."/>
            <person name="Schmutz J."/>
            <person name="Wang H."/>
            <person name="Percifield R."/>
            <person name="Hawkins J."/>
            <person name="Pontaroli A.C."/>
            <person name="Estep M."/>
            <person name="Feng L."/>
            <person name="Vaughn J.N."/>
            <person name="Grimwood J."/>
            <person name="Jenkins J."/>
            <person name="Barry K."/>
            <person name="Lindquist E."/>
            <person name="Hellsten U."/>
            <person name="Deshpande S."/>
            <person name="Wang X."/>
            <person name="Wu X."/>
            <person name="Mitros T."/>
            <person name="Triplett J."/>
            <person name="Yang X."/>
            <person name="Ye C.Y."/>
            <person name="Mauro-Herrera M."/>
            <person name="Wang L."/>
            <person name="Li P."/>
            <person name="Sharma M."/>
            <person name="Sharma R."/>
            <person name="Ronald P.C."/>
            <person name="Panaud O."/>
            <person name="Kellogg E.A."/>
            <person name="Brutnell T.P."/>
            <person name="Doust A.N."/>
            <person name="Tuskan G.A."/>
            <person name="Rokhsar D."/>
            <person name="Devos K.M."/>
        </authorList>
    </citation>
    <scope>NUCLEOTIDE SEQUENCE [LARGE SCALE GENOMIC DNA]</scope>
    <source>
        <strain evidence="2">cv. Yugu1</strain>
    </source>
</reference>
<name>K4A4I7_SETIT</name>
<dbReference type="Gramene" id="KQL27094">
    <property type="protein sequence ID" value="KQL27094"/>
    <property type="gene ID" value="SETIT_033791mg"/>
</dbReference>